<dbReference type="AlphaFoldDB" id="A0A972J932"/>
<protein>
    <recommendedName>
        <fullName evidence="5">4Fe-4S ferredoxin-type domain-containing protein</fullName>
    </recommendedName>
</protein>
<organism evidence="6 7">
    <name type="scientific">Azoarcus taiwanensis</name>
    <dbReference type="NCBI Taxonomy" id="666964"/>
    <lineage>
        <taxon>Bacteria</taxon>
        <taxon>Pseudomonadati</taxon>
        <taxon>Pseudomonadota</taxon>
        <taxon>Betaproteobacteria</taxon>
        <taxon>Rhodocyclales</taxon>
        <taxon>Zoogloeaceae</taxon>
        <taxon>Azoarcus</taxon>
    </lineage>
</organism>
<dbReference type="Pfam" id="PF00037">
    <property type="entry name" value="Fer4"/>
    <property type="match status" value="1"/>
</dbReference>
<keyword evidence="1" id="KW-0004">4Fe-4S</keyword>
<keyword evidence="4" id="KW-0411">Iron-sulfur</keyword>
<keyword evidence="7" id="KW-1185">Reference proteome</keyword>
<dbReference type="EMBL" id="WTVM01000118">
    <property type="protein sequence ID" value="NMG04404.1"/>
    <property type="molecule type" value="Genomic_DNA"/>
</dbReference>
<proteinExistence type="predicted"/>
<dbReference type="PROSITE" id="PS00198">
    <property type="entry name" value="4FE4S_FER_1"/>
    <property type="match status" value="2"/>
</dbReference>
<dbReference type="GO" id="GO:0046872">
    <property type="term" value="F:metal ion binding"/>
    <property type="evidence" value="ECO:0007669"/>
    <property type="project" value="UniProtKB-KW"/>
</dbReference>
<keyword evidence="2" id="KW-0479">Metal-binding</keyword>
<dbReference type="SUPFAM" id="SSF54862">
    <property type="entry name" value="4Fe-4S ferredoxins"/>
    <property type="match status" value="2"/>
</dbReference>
<reference evidence="6" key="1">
    <citation type="submission" date="2019-12" db="EMBL/GenBank/DDBJ databases">
        <title>Comparative genomics gives insights into the taxonomy of the Azoarcus-Aromatoleum group and reveals separate origins of nif in the plant-associated Azoarcus and non-plant-associated Aromatoleum sub-groups.</title>
        <authorList>
            <person name="Lafos M."/>
            <person name="Maluk M."/>
            <person name="Batista M."/>
            <person name="Junghare M."/>
            <person name="Carmona M."/>
            <person name="Faoro H."/>
            <person name="Cruz L.M."/>
            <person name="Battistoni F."/>
            <person name="De Souza E."/>
            <person name="Pedrosa F."/>
            <person name="Chen W.-M."/>
            <person name="Poole P.S."/>
            <person name="Dixon R.A."/>
            <person name="James E.K."/>
        </authorList>
    </citation>
    <scope>NUCLEOTIDE SEQUENCE</scope>
    <source>
        <strain evidence="6">NSC3</strain>
    </source>
</reference>
<evidence type="ECO:0000256" key="4">
    <source>
        <dbReference type="ARBA" id="ARBA00023014"/>
    </source>
</evidence>
<name>A0A972J932_9RHOO</name>
<dbReference type="PROSITE" id="PS51379">
    <property type="entry name" value="4FE4S_FER_2"/>
    <property type="match status" value="3"/>
</dbReference>
<sequence>MRRMVLRRWHVCCKGRDMKPELAPARNLIRLSPHARLRADPEACLTLRYPDLGCDECVRICPTTALSLGESTLVLSDACTDCGRCAALCPTGALSPAVLDGDLPTDAPGGLRIECVKVPCDFSDDNALRVFCTGALSVAQWLRLVRTAGVSDTTLIDRGWCEGCESGGQRHPAGRNIEQANAILSEIGRPEAQRIRVVDAPLPVTLRPRHVPDSGQARPIDRRGFLRRLAGDAAAAGHRFVAGESTAQPSLPNGRRRILPSARLATLASLRELTGIDTPLPASLSHVVTVTDACHGHQVCARSCPTTALRNIEDEALAGLSFNPALCIGCGLCEKQCPEQAIRIERASTRALMAKPHLLVAHRRQRCLDCGTQFVPGRDAHKEDDVCPACAKSRDLGSSLFADLFRT</sequence>
<dbReference type="Pfam" id="PF12838">
    <property type="entry name" value="Fer4_7"/>
    <property type="match status" value="1"/>
</dbReference>
<dbReference type="GO" id="GO:0051539">
    <property type="term" value="F:4 iron, 4 sulfur cluster binding"/>
    <property type="evidence" value="ECO:0007669"/>
    <property type="project" value="UniProtKB-KW"/>
</dbReference>
<evidence type="ECO:0000313" key="7">
    <source>
        <dbReference type="Proteomes" id="UP000599523"/>
    </source>
</evidence>
<dbReference type="InterPro" id="IPR017896">
    <property type="entry name" value="4Fe4S_Fe-S-bd"/>
</dbReference>
<gene>
    <name evidence="6" type="ORF">GPA21_15710</name>
</gene>
<evidence type="ECO:0000259" key="5">
    <source>
        <dbReference type="PROSITE" id="PS51379"/>
    </source>
</evidence>
<dbReference type="InterPro" id="IPR017900">
    <property type="entry name" value="4Fe4S_Fe_S_CS"/>
</dbReference>
<evidence type="ECO:0000256" key="3">
    <source>
        <dbReference type="ARBA" id="ARBA00023004"/>
    </source>
</evidence>
<feature type="domain" description="4Fe-4S ferredoxin-type" evidence="5">
    <location>
        <begin position="285"/>
        <end position="315"/>
    </location>
</feature>
<dbReference type="PANTHER" id="PTHR24960">
    <property type="entry name" value="PHOTOSYSTEM I IRON-SULFUR CENTER-RELATED"/>
    <property type="match status" value="1"/>
</dbReference>
<evidence type="ECO:0000313" key="6">
    <source>
        <dbReference type="EMBL" id="NMG04404.1"/>
    </source>
</evidence>
<accession>A0A972J932</accession>
<comment type="caution">
    <text evidence="6">The sequence shown here is derived from an EMBL/GenBank/DDBJ whole genome shotgun (WGS) entry which is preliminary data.</text>
</comment>
<keyword evidence="3" id="KW-0408">Iron</keyword>
<feature type="domain" description="4Fe-4S ferredoxin-type" evidence="5">
    <location>
        <begin position="70"/>
        <end position="99"/>
    </location>
</feature>
<feature type="domain" description="4Fe-4S ferredoxin-type" evidence="5">
    <location>
        <begin position="318"/>
        <end position="347"/>
    </location>
</feature>
<dbReference type="PANTHER" id="PTHR24960:SF79">
    <property type="entry name" value="PHOTOSYSTEM I IRON-SULFUR CENTER"/>
    <property type="match status" value="1"/>
</dbReference>
<dbReference type="Gene3D" id="3.30.70.20">
    <property type="match status" value="2"/>
</dbReference>
<dbReference type="Proteomes" id="UP000599523">
    <property type="component" value="Unassembled WGS sequence"/>
</dbReference>
<evidence type="ECO:0000256" key="1">
    <source>
        <dbReference type="ARBA" id="ARBA00022485"/>
    </source>
</evidence>
<dbReference type="InterPro" id="IPR050157">
    <property type="entry name" value="PSI_iron-sulfur_center"/>
</dbReference>
<evidence type="ECO:0000256" key="2">
    <source>
        <dbReference type="ARBA" id="ARBA00022723"/>
    </source>
</evidence>